<evidence type="ECO:0000256" key="3">
    <source>
        <dbReference type="ARBA" id="ARBA00023157"/>
    </source>
</evidence>
<keyword evidence="5" id="KW-0472">Membrane</keyword>
<keyword evidence="5" id="KW-0812">Transmembrane</keyword>
<name>A0A7N2RD79_QUELO</name>
<accession>A0A7N2RD79</accession>
<evidence type="ECO:0000256" key="2">
    <source>
        <dbReference type="ARBA" id="ARBA00022737"/>
    </source>
</evidence>
<reference evidence="7 8" key="1">
    <citation type="journal article" date="2016" name="G3 (Bethesda)">
        <title>First Draft Assembly and Annotation of the Genome of a California Endemic Oak Quercus lobata Nee (Fagaceae).</title>
        <authorList>
            <person name="Sork V.L."/>
            <person name="Fitz-Gibbon S.T."/>
            <person name="Puiu D."/>
            <person name="Crepeau M."/>
            <person name="Gugger P.F."/>
            <person name="Sherman R."/>
            <person name="Stevens K."/>
            <person name="Langley C.H."/>
            <person name="Pellegrini M."/>
            <person name="Salzberg S.L."/>
        </authorList>
    </citation>
    <scope>NUCLEOTIDE SEQUENCE [LARGE SCALE GENOMIC DNA]</scope>
    <source>
        <strain evidence="7 8">cv. SW786</strain>
    </source>
</reference>
<dbReference type="SUPFAM" id="SSF51110">
    <property type="entry name" value="alpha-D-mannose-specific plant lectins"/>
    <property type="match status" value="1"/>
</dbReference>
<proteinExistence type="predicted"/>
<dbReference type="InterPro" id="IPR036426">
    <property type="entry name" value="Bulb-type_lectin_dom_sf"/>
</dbReference>
<evidence type="ECO:0000313" key="7">
    <source>
        <dbReference type="EnsemblPlants" id="QL11p017775:mrna"/>
    </source>
</evidence>
<dbReference type="InterPro" id="IPR011990">
    <property type="entry name" value="TPR-like_helical_dom_sf"/>
</dbReference>
<dbReference type="Pfam" id="PF12854">
    <property type="entry name" value="PPR_1"/>
    <property type="match status" value="1"/>
</dbReference>
<dbReference type="Gramene" id="QL11p017775:mrna">
    <property type="protein sequence ID" value="QL11p017775:mrna"/>
    <property type="gene ID" value="QL11p017775"/>
</dbReference>
<reference evidence="7" key="2">
    <citation type="submission" date="2021-01" db="UniProtKB">
        <authorList>
            <consortium name="EnsemblPlants"/>
        </authorList>
    </citation>
    <scope>IDENTIFICATION</scope>
</reference>
<dbReference type="InterPro" id="IPR051343">
    <property type="entry name" value="G-type_lectin_kinases/EP1-like"/>
</dbReference>
<dbReference type="Gene3D" id="3.30.200.20">
    <property type="entry name" value="Phosphorylase Kinase, domain 1"/>
    <property type="match status" value="1"/>
</dbReference>
<dbReference type="Proteomes" id="UP000594261">
    <property type="component" value="Chromosome 11"/>
</dbReference>
<dbReference type="InterPro" id="IPR000858">
    <property type="entry name" value="S_locus_glycoprot_dom"/>
</dbReference>
<evidence type="ECO:0000259" key="6">
    <source>
        <dbReference type="Pfam" id="PF00954"/>
    </source>
</evidence>
<evidence type="ECO:0000256" key="1">
    <source>
        <dbReference type="ARBA" id="ARBA00022729"/>
    </source>
</evidence>
<sequence>MPGREFVVDNATLTLVINAFCKKGFANKVCWYFDKMIAMGLMLNVINFTSLIHRVCNSARRAALSKRLNVGGNGSLERAYELMNVMNNEGSTPNICTYNAVIDGLCKKGRVHEAFKLLKKGFRRGLQADRVTYNPHIRALQASGQTNITTFPEGVTSASMLDSGKFVVFNSDNNTIWKSFEHPTDTFLATQHLSDFTLYSSVSESDQSTGIFRLYAVGTTLLPENMLTGVLHMEMENGNWSVLWSSNIDKCDPIGTCGLNGFSVTKHQDFDCSCLPGFAFVNQNKRTSHCERYFTTESCRDRSMGYYIVAVPNTTWENVNFSALLLLTEADCKTACLADCNCEAVLFKNGECKKQRLPLRFGRRIQSETNLALIKAGISQTTSKKEPTSKKELHVEILIISVSLVAFAFIVLAISGVAIYRNHVWAYKSISNNGNIVLIEDITPQSFTFLELEKVTDDFKEELGQGVFGIVYKGTIGNGQKIVHCDIKPQNILMDEYRKNADTNLPKEEAILEEWAWHCFEIGELGKLVNDGEVDKRHLERMVKVALWCIQDEPSLRPSIKKVLLMLEGTMDIPIPPSPTFSQHARLQVVHGSRLYDIKIDKGLSPCEATRLKLAYELCKIYNSDTAKIILEKLDKKLWIRSVNTLVRKLCSERKVGIAALFFHRLLNKDSNVDSVTSAAFMTACYESNNHALASNLSERISKGIVMLNSLNYGFFCPSFHMWLNLQWMRHQILVPCMLEEKGLAKPSVSWSANLLVCSKEVESKSYDQINTVCLLLNQLNPSGKEQRKLMSIWDGFFLLQVQRNQELNLTPGYVKGLV</sequence>
<dbReference type="Pfam" id="PF01535">
    <property type="entry name" value="PPR"/>
    <property type="match status" value="1"/>
</dbReference>
<dbReference type="Gene3D" id="1.25.40.10">
    <property type="entry name" value="Tetratricopeptide repeat domain"/>
    <property type="match status" value="3"/>
</dbReference>
<dbReference type="Pfam" id="PF00954">
    <property type="entry name" value="S_locus_glycop"/>
    <property type="match status" value="1"/>
</dbReference>
<dbReference type="EnsemblPlants" id="QL11p017775:mrna">
    <property type="protein sequence ID" value="QL11p017775:mrna"/>
    <property type="gene ID" value="QL11p017775"/>
</dbReference>
<dbReference type="InterPro" id="IPR002885">
    <property type="entry name" value="PPR_rpt"/>
</dbReference>
<dbReference type="PANTHER" id="PTHR47976:SF7">
    <property type="entry name" value="RECEPTOR-LIKE SERINE_THREONINE-PROTEIN KINASE"/>
    <property type="match status" value="1"/>
</dbReference>
<evidence type="ECO:0000313" key="8">
    <source>
        <dbReference type="Proteomes" id="UP000594261"/>
    </source>
</evidence>
<dbReference type="AlphaFoldDB" id="A0A7N2RD79"/>
<feature type="transmembrane region" description="Helical" evidence="5">
    <location>
        <begin position="397"/>
        <end position="420"/>
    </location>
</feature>
<dbReference type="GO" id="GO:0048544">
    <property type="term" value="P:recognition of pollen"/>
    <property type="evidence" value="ECO:0007669"/>
    <property type="project" value="InterPro"/>
</dbReference>
<dbReference type="SUPFAM" id="SSF56112">
    <property type="entry name" value="Protein kinase-like (PK-like)"/>
    <property type="match status" value="1"/>
</dbReference>
<evidence type="ECO:0000256" key="4">
    <source>
        <dbReference type="PROSITE-ProRule" id="PRU00708"/>
    </source>
</evidence>
<keyword evidence="8" id="KW-1185">Reference proteome</keyword>
<dbReference type="InterPro" id="IPR011009">
    <property type="entry name" value="Kinase-like_dom_sf"/>
</dbReference>
<dbReference type="NCBIfam" id="TIGR00756">
    <property type="entry name" value="PPR"/>
    <property type="match status" value="1"/>
</dbReference>
<feature type="repeat" description="PPR" evidence="4">
    <location>
        <begin position="9"/>
        <end position="43"/>
    </location>
</feature>
<dbReference type="EMBL" id="LRBV02000011">
    <property type="status" value="NOT_ANNOTATED_CDS"/>
    <property type="molecule type" value="Genomic_DNA"/>
</dbReference>
<dbReference type="PROSITE" id="PS51375">
    <property type="entry name" value="PPR"/>
    <property type="match status" value="2"/>
</dbReference>
<keyword evidence="3" id="KW-1015">Disulfide bond</keyword>
<protein>
    <recommendedName>
        <fullName evidence="6">S-locus glycoprotein domain-containing protein</fullName>
    </recommendedName>
</protein>
<keyword evidence="2" id="KW-0677">Repeat</keyword>
<evidence type="ECO:0000256" key="5">
    <source>
        <dbReference type="SAM" id="Phobius"/>
    </source>
</evidence>
<dbReference type="InParanoid" id="A0A7N2RD79"/>
<feature type="repeat" description="PPR" evidence="4">
    <location>
        <begin position="94"/>
        <end position="128"/>
    </location>
</feature>
<organism evidence="7 8">
    <name type="scientific">Quercus lobata</name>
    <name type="common">Valley oak</name>
    <dbReference type="NCBI Taxonomy" id="97700"/>
    <lineage>
        <taxon>Eukaryota</taxon>
        <taxon>Viridiplantae</taxon>
        <taxon>Streptophyta</taxon>
        <taxon>Embryophyta</taxon>
        <taxon>Tracheophyta</taxon>
        <taxon>Spermatophyta</taxon>
        <taxon>Magnoliopsida</taxon>
        <taxon>eudicotyledons</taxon>
        <taxon>Gunneridae</taxon>
        <taxon>Pentapetalae</taxon>
        <taxon>rosids</taxon>
        <taxon>fabids</taxon>
        <taxon>Fagales</taxon>
        <taxon>Fagaceae</taxon>
        <taxon>Quercus</taxon>
    </lineage>
</organism>
<dbReference type="PANTHER" id="PTHR47976">
    <property type="entry name" value="G-TYPE LECTIN S-RECEPTOR-LIKE SERINE/THREONINE-PROTEIN KINASE SD2-5"/>
    <property type="match status" value="1"/>
</dbReference>
<keyword evidence="1" id="KW-0732">Signal</keyword>
<feature type="domain" description="S-locus glycoprotein" evidence="6">
    <location>
        <begin position="230"/>
        <end position="279"/>
    </location>
</feature>
<keyword evidence="5" id="KW-1133">Transmembrane helix</keyword>